<dbReference type="PANTHER" id="PTHR46471">
    <property type="entry name" value="CHITIN DEACETYLASE"/>
    <property type="match status" value="1"/>
</dbReference>
<keyword evidence="5" id="KW-0378">Hydrolase</keyword>
<keyword evidence="12" id="KW-1185">Reference proteome</keyword>
<evidence type="ECO:0000259" key="10">
    <source>
        <dbReference type="PROSITE" id="PS50941"/>
    </source>
</evidence>
<proteinExistence type="predicted"/>
<evidence type="ECO:0000256" key="7">
    <source>
        <dbReference type="ARBA" id="ARBA00023285"/>
    </source>
</evidence>
<feature type="domain" description="Chitin-binding type-1" evidence="10">
    <location>
        <begin position="26"/>
        <end position="74"/>
    </location>
</feature>
<gene>
    <name evidence="11" type="ORF">BU23DRAFT_515106</name>
</gene>
<evidence type="ECO:0000313" key="11">
    <source>
        <dbReference type="EMBL" id="KAF1968220.1"/>
    </source>
</evidence>
<dbReference type="EMBL" id="ML976723">
    <property type="protein sequence ID" value="KAF1968220.1"/>
    <property type="molecule type" value="Genomic_DNA"/>
</dbReference>
<protein>
    <recommendedName>
        <fullName evidence="10">Chitin-binding type-1 domain-containing protein</fullName>
    </recommendedName>
</protein>
<keyword evidence="6" id="KW-0119">Carbohydrate metabolism</keyword>
<dbReference type="PANTHER" id="PTHR46471:SF2">
    <property type="entry name" value="CHITIN DEACETYLASE-RELATED"/>
    <property type="match status" value="1"/>
</dbReference>
<reference evidence="11" key="1">
    <citation type="journal article" date="2020" name="Stud. Mycol.">
        <title>101 Dothideomycetes genomes: a test case for predicting lifestyles and emergence of pathogens.</title>
        <authorList>
            <person name="Haridas S."/>
            <person name="Albert R."/>
            <person name="Binder M."/>
            <person name="Bloem J."/>
            <person name="Labutti K."/>
            <person name="Salamov A."/>
            <person name="Andreopoulos B."/>
            <person name="Baker S."/>
            <person name="Barry K."/>
            <person name="Bills G."/>
            <person name="Bluhm B."/>
            <person name="Cannon C."/>
            <person name="Castanera R."/>
            <person name="Culley D."/>
            <person name="Daum C."/>
            <person name="Ezra D."/>
            <person name="Gonzalez J."/>
            <person name="Henrissat B."/>
            <person name="Kuo A."/>
            <person name="Liang C."/>
            <person name="Lipzen A."/>
            <person name="Lutzoni F."/>
            <person name="Magnuson J."/>
            <person name="Mondo S."/>
            <person name="Nolan M."/>
            <person name="Ohm R."/>
            <person name="Pangilinan J."/>
            <person name="Park H.-J."/>
            <person name="Ramirez L."/>
            <person name="Alfaro M."/>
            <person name="Sun H."/>
            <person name="Tritt A."/>
            <person name="Yoshinaga Y."/>
            <person name="Zwiers L.-H."/>
            <person name="Turgeon B."/>
            <person name="Goodwin S."/>
            <person name="Spatafora J."/>
            <person name="Crous P."/>
            <person name="Grigoriev I."/>
        </authorList>
    </citation>
    <scope>NUCLEOTIDE SEQUENCE</scope>
    <source>
        <strain evidence="11">CBS 107.79</strain>
    </source>
</reference>
<dbReference type="SMART" id="SM00270">
    <property type="entry name" value="ChtBD1"/>
    <property type="match status" value="1"/>
</dbReference>
<dbReference type="PROSITE" id="PS50941">
    <property type="entry name" value="CHIT_BIND_I_2"/>
    <property type="match status" value="1"/>
</dbReference>
<keyword evidence="8" id="KW-1015">Disulfide bond</keyword>
<comment type="cofactor">
    <cofactor evidence="1">
        <name>Co(2+)</name>
        <dbReference type="ChEBI" id="CHEBI:48828"/>
    </cofactor>
</comment>
<evidence type="ECO:0000256" key="9">
    <source>
        <dbReference type="SAM" id="SignalP"/>
    </source>
</evidence>
<evidence type="ECO:0000256" key="8">
    <source>
        <dbReference type="PROSITE-ProRule" id="PRU00261"/>
    </source>
</evidence>
<dbReference type="OrthoDB" id="5985073at2759"/>
<evidence type="ECO:0000256" key="1">
    <source>
        <dbReference type="ARBA" id="ARBA00001941"/>
    </source>
</evidence>
<dbReference type="GO" id="GO:0016787">
    <property type="term" value="F:hydrolase activity"/>
    <property type="evidence" value="ECO:0007669"/>
    <property type="project" value="UniProtKB-KW"/>
</dbReference>
<evidence type="ECO:0000313" key="12">
    <source>
        <dbReference type="Proteomes" id="UP000800036"/>
    </source>
</evidence>
<dbReference type="Proteomes" id="UP000800036">
    <property type="component" value="Unassembled WGS sequence"/>
</dbReference>
<accession>A0A6A5UUY6</accession>
<feature type="signal peptide" evidence="9">
    <location>
        <begin position="1"/>
        <end position="19"/>
    </location>
</feature>
<dbReference type="SUPFAM" id="SSF57016">
    <property type="entry name" value="Plant lectins/antimicrobial peptides"/>
    <property type="match status" value="1"/>
</dbReference>
<feature type="chain" id="PRO_5025507262" description="Chitin-binding type-1 domain-containing protein" evidence="9">
    <location>
        <begin position="20"/>
        <end position="74"/>
    </location>
</feature>
<feature type="disulfide bond" evidence="8">
    <location>
        <begin position="46"/>
        <end position="60"/>
    </location>
</feature>
<comment type="caution">
    <text evidence="8">Lacks conserved residue(s) required for the propagation of feature annotation.</text>
</comment>
<feature type="non-terminal residue" evidence="11">
    <location>
        <position position="74"/>
    </location>
</feature>
<keyword evidence="3" id="KW-0479">Metal-binding</keyword>
<keyword evidence="7" id="KW-0170">Cobalt</keyword>
<name>A0A6A5UUY6_9PLEO</name>
<dbReference type="GO" id="GO:0046872">
    <property type="term" value="F:metal ion binding"/>
    <property type="evidence" value="ECO:0007669"/>
    <property type="project" value="UniProtKB-KW"/>
</dbReference>
<evidence type="ECO:0000256" key="6">
    <source>
        <dbReference type="ARBA" id="ARBA00023277"/>
    </source>
</evidence>
<evidence type="ECO:0000256" key="2">
    <source>
        <dbReference type="ARBA" id="ARBA00022669"/>
    </source>
</evidence>
<evidence type="ECO:0000256" key="3">
    <source>
        <dbReference type="ARBA" id="ARBA00022723"/>
    </source>
</evidence>
<dbReference type="Gene3D" id="3.30.60.10">
    <property type="entry name" value="Endochitinase-like"/>
    <property type="match status" value="1"/>
</dbReference>
<dbReference type="Pfam" id="PF00187">
    <property type="entry name" value="Chitin_bind_1"/>
    <property type="match status" value="1"/>
</dbReference>
<keyword evidence="4 9" id="KW-0732">Signal</keyword>
<dbReference type="InterPro" id="IPR036861">
    <property type="entry name" value="Endochitinase-like_sf"/>
</dbReference>
<organism evidence="11 12">
    <name type="scientific">Bimuria novae-zelandiae CBS 107.79</name>
    <dbReference type="NCBI Taxonomy" id="1447943"/>
    <lineage>
        <taxon>Eukaryota</taxon>
        <taxon>Fungi</taxon>
        <taxon>Dikarya</taxon>
        <taxon>Ascomycota</taxon>
        <taxon>Pezizomycotina</taxon>
        <taxon>Dothideomycetes</taxon>
        <taxon>Pleosporomycetidae</taxon>
        <taxon>Pleosporales</taxon>
        <taxon>Massarineae</taxon>
        <taxon>Didymosphaeriaceae</taxon>
        <taxon>Bimuria</taxon>
    </lineage>
</organism>
<sequence>MLFGSVILLALLGITGVEASKPVSKNARCGSKFGGATCQGSKWGNCCSQNGYCGSSKDHCEVAKKCQKAFGTCN</sequence>
<dbReference type="GO" id="GO:0008061">
    <property type="term" value="F:chitin binding"/>
    <property type="evidence" value="ECO:0007669"/>
    <property type="project" value="UniProtKB-UniRule"/>
</dbReference>
<evidence type="ECO:0000256" key="5">
    <source>
        <dbReference type="ARBA" id="ARBA00022801"/>
    </source>
</evidence>
<dbReference type="AlphaFoldDB" id="A0A6A5UUY6"/>
<dbReference type="InterPro" id="IPR001002">
    <property type="entry name" value="Chitin-bd_1"/>
</dbReference>
<evidence type="ECO:0000256" key="4">
    <source>
        <dbReference type="ARBA" id="ARBA00022729"/>
    </source>
</evidence>
<keyword evidence="2 8" id="KW-0147">Chitin-binding</keyword>